<sequence length="308" mass="34159">MNPLPDLVASLGHVVRSRTLRRLDLDPGQLTAALRAGSLRRIRPGWFATPDADSDQLRAAALGGRLGCASALRRWGAWGGRGAELHVHVPPTASRLSLEAAVSARVAGIAVRHPEAVPREDRRDTVLLAPPGPPRVHWRVLGFPQDALDWIVSPRDALLQALTCLDEEDALACLDSAVHEGAVSPAEIAGVLARAPERLRPLQREMDPLADSGLETIVRRRLRRAGFSVRPQVHLPGIGWIDLLVEEILAIEIDGYEWHSSRERFHADVDRAVREQAFGLRTLRFGQRHVFEEWPLTLSAIERQVRER</sequence>
<evidence type="ECO:0008006" key="3">
    <source>
        <dbReference type="Google" id="ProtNLM"/>
    </source>
</evidence>
<evidence type="ECO:0000313" key="2">
    <source>
        <dbReference type="Proteomes" id="UP000230161"/>
    </source>
</evidence>
<dbReference type="Proteomes" id="UP000230161">
    <property type="component" value="Unassembled WGS sequence"/>
</dbReference>
<comment type="caution">
    <text evidence="1">The sequence shown here is derived from an EMBL/GenBank/DDBJ whole genome shotgun (WGS) entry which is preliminary data.</text>
</comment>
<evidence type="ECO:0000313" key="1">
    <source>
        <dbReference type="EMBL" id="PJJ55628.1"/>
    </source>
</evidence>
<reference evidence="1 2" key="1">
    <citation type="submission" date="2017-11" db="EMBL/GenBank/DDBJ databases">
        <title>Genomic Encyclopedia of Archaeal and Bacterial Type Strains, Phase II (KMG-II): From Individual Species to Whole Genera.</title>
        <authorList>
            <person name="Goeker M."/>
        </authorList>
    </citation>
    <scope>NUCLEOTIDE SEQUENCE [LARGE SCALE GENOMIC DNA]</scope>
    <source>
        <strain evidence="1 2">DSM 25625</strain>
    </source>
</reference>
<dbReference type="Gene3D" id="3.40.960.10">
    <property type="entry name" value="VSR Endonuclease"/>
    <property type="match status" value="1"/>
</dbReference>
<accession>A0A2M9BCE0</accession>
<gene>
    <name evidence="1" type="ORF">CLV54_2975</name>
</gene>
<proteinExistence type="predicted"/>
<dbReference type="SUPFAM" id="SSF52980">
    <property type="entry name" value="Restriction endonuclease-like"/>
    <property type="match status" value="1"/>
</dbReference>
<dbReference type="EMBL" id="PGFB01000005">
    <property type="protein sequence ID" value="PJJ55628.1"/>
    <property type="molecule type" value="Genomic_DNA"/>
</dbReference>
<dbReference type="InterPro" id="IPR011335">
    <property type="entry name" value="Restrct_endonuc-II-like"/>
</dbReference>
<name>A0A2M9BCE0_9MICO</name>
<organism evidence="1 2">
    <name type="scientific">Compostimonas suwonensis</name>
    <dbReference type="NCBI Taxonomy" id="1048394"/>
    <lineage>
        <taxon>Bacteria</taxon>
        <taxon>Bacillati</taxon>
        <taxon>Actinomycetota</taxon>
        <taxon>Actinomycetes</taxon>
        <taxon>Micrococcales</taxon>
        <taxon>Microbacteriaceae</taxon>
        <taxon>Compostimonas</taxon>
    </lineage>
</organism>
<protein>
    <recommendedName>
        <fullName evidence="3">Very-short-patch-repair endonuclease</fullName>
    </recommendedName>
</protein>
<keyword evidence="2" id="KW-1185">Reference proteome</keyword>
<dbReference type="AlphaFoldDB" id="A0A2M9BCE0"/>